<comment type="caution">
    <text evidence="1">The sequence shown here is derived from an EMBL/GenBank/DDBJ whole genome shotgun (WGS) entry which is preliminary data.</text>
</comment>
<proteinExistence type="predicted"/>
<dbReference type="EMBL" id="VSSQ01010207">
    <property type="protein sequence ID" value="MPM43718.1"/>
    <property type="molecule type" value="Genomic_DNA"/>
</dbReference>
<name>A0A644ZTK3_9ZZZZ</name>
<reference evidence="1" key="1">
    <citation type="submission" date="2019-08" db="EMBL/GenBank/DDBJ databases">
        <authorList>
            <person name="Kucharzyk K."/>
            <person name="Murdoch R.W."/>
            <person name="Higgins S."/>
            <person name="Loffler F."/>
        </authorList>
    </citation>
    <scope>NUCLEOTIDE SEQUENCE</scope>
</reference>
<organism evidence="1">
    <name type="scientific">bioreactor metagenome</name>
    <dbReference type="NCBI Taxonomy" id="1076179"/>
    <lineage>
        <taxon>unclassified sequences</taxon>
        <taxon>metagenomes</taxon>
        <taxon>ecological metagenomes</taxon>
    </lineage>
</organism>
<dbReference type="AlphaFoldDB" id="A0A644ZTK3"/>
<gene>
    <name evidence="1" type="ORF">SDC9_90395</name>
</gene>
<accession>A0A644ZTK3</accession>
<sequence>MMMDAKEFSDIQGYWSSKGENEIGMQLAEPLFGRNI</sequence>
<protein>
    <submittedName>
        <fullName evidence="1">Uncharacterized protein</fullName>
    </submittedName>
</protein>
<evidence type="ECO:0000313" key="1">
    <source>
        <dbReference type="EMBL" id="MPM43718.1"/>
    </source>
</evidence>